<accession>A0A0D1KP77</accession>
<dbReference type="AlphaFoldDB" id="A0A0D1KP77"/>
<proteinExistence type="predicted"/>
<comment type="caution">
    <text evidence="1">The sequence shown here is derived from an EMBL/GenBank/DDBJ whole genome shotgun (WGS) entry which is preliminary data.</text>
</comment>
<protein>
    <submittedName>
        <fullName evidence="1">Uncharacterized protein</fullName>
    </submittedName>
</protein>
<gene>
    <name evidence="1" type="ORF">SC09_Contig25orf00590</name>
</gene>
<evidence type="ECO:0000313" key="2">
    <source>
        <dbReference type="Proteomes" id="UP000032247"/>
    </source>
</evidence>
<organism evidence="1 2">
    <name type="scientific">Bacillus subtilis</name>
    <dbReference type="NCBI Taxonomy" id="1423"/>
    <lineage>
        <taxon>Bacteria</taxon>
        <taxon>Bacillati</taxon>
        <taxon>Bacillota</taxon>
        <taxon>Bacilli</taxon>
        <taxon>Bacillales</taxon>
        <taxon>Bacillaceae</taxon>
        <taxon>Bacillus</taxon>
    </lineage>
</organism>
<evidence type="ECO:0000313" key="1">
    <source>
        <dbReference type="EMBL" id="KIU10755.1"/>
    </source>
</evidence>
<reference evidence="1 2" key="1">
    <citation type="submission" date="2014-12" db="EMBL/GenBank/DDBJ databases">
        <title>Comparative genome analysis of Bacillus coagulans HM-08, Clostridium butyricum HM-68, Bacillus subtilis HM-66 and Bacillus licheniformis BL-09.</title>
        <authorList>
            <person name="Zhang H."/>
        </authorList>
    </citation>
    <scope>NUCLEOTIDE SEQUENCE [LARGE SCALE GENOMIC DNA]</scope>
    <source>
        <strain evidence="1 2">HM-66</strain>
    </source>
</reference>
<dbReference type="Proteomes" id="UP000032247">
    <property type="component" value="Unassembled WGS sequence"/>
</dbReference>
<name>A0A0D1KP77_BACIU</name>
<dbReference type="EMBL" id="JXBC01000004">
    <property type="protein sequence ID" value="KIU10755.1"/>
    <property type="molecule type" value="Genomic_DNA"/>
</dbReference>
<sequence length="46" mass="5315">MLGLQFSRLLFGVVPEGLVFLFPIVKEHLTIKDSFDFSSRKFNVKN</sequence>